<proteinExistence type="predicted"/>
<dbReference type="InterPro" id="IPR000639">
    <property type="entry name" value="Epox_hydrolase-like"/>
</dbReference>
<comment type="caution">
    <text evidence="2">The sequence shown here is derived from an EMBL/GenBank/DDBJ whole genome shotgun (WGS) entry which is preliminary data.</text>
</comment>
<sequence>MTGDPFATHQDIGLDAGPIRVYTAGPPDAPPVLLLHGAMLDTAPLTWRHLMPALAASRRVIAVDLPRHGGSRPWSGVLDQARLEDVLTGLLDRLGLARVDVVGLSMGGGLAVGLALRRPERVRGLVLLAPGGLDEVRPWQFATWLLLRIGAVPRWTAAWLAASPKAVRAALVREHPAGERTPDFAALVDLVHAEARAKRAHREGAFDDWQVHAYGPRRMRLNHLPRLHLLAVPSLWLRGEHDTLVPEEVVRRAAAAAPGGRFASIEGAGHVSPLDRPDRVLELVDGFLGELDTAGGPASGPA</sequence>
<dbReference type="Proteomes" id="UP000253318">
    <property type="component" value="Unassembled WGS sequence"/>
</dbReference>
<gene>
    <name evidence="2" type="ORF">DEF24_25380</name>
</gene>
<evidence type="ECO:0000259" key="1">
    <source>
        <dbReference type="Pfam" id="PF00561"/>
    </source>
</evidence>
<name>A0A368SYJ6_9ACTN</name>
<keyword evidence="3" id="KW-1185">Reference proteome</keyword>
<dbReference type="AlphaFoldDB" id="A0A368SYJ6"/>
<dbReference type="InterPro" id="IPR050228">
    <property type="entry name" value="Carboxylesterase_BioH"/>
</dbReference>
<organism evidence="2 3">
    <name type="scientific">Marinitenerispora sediminis</name>
    <dbReference type="NCBI Taxonomy" id="1931232"/>
    <lineage>
        <taxon>Bacteria</taxon>
        <taxon>Bacillati</taxon>
        <taxon>Actinomycetota</taxon>
        <taxon>Actinomycetes</taxon>
        <taxon>Streptosporangiales</taxon>
        <taxon>Nocardiopsidaceae</taxon>
        <taxon>Marinitenerispora</taxon>
    </lineage>
</organism>
<dbReference type="Gene3D" id="3.40.50.1820">
    <property type="entry name" value="alpha/beta hydrolase"/>
    <property type="match status" value="1"/>
</dbReference>
<dbReference type="RefSeq" id="WP_114400787.1">
    <property type="nucleotide sequence ID" value="NZ_QEIM01000297.1"/>
</dbReference>
<dbReference type="InterPro" id="IPR000073">
    <property type="entry name" value="AB_hydrolase_1"/>
</dbReference>
<dbReference type="SUPFAM" id="SSF53474">
    <property type="entry name" value="alpha/beta-Hydrolases"/>
    <property type="match status" value="1"/>
</dbReference>
<protein>
    <submittedName>
        <fullName evidence="2">Alpha/beta hydrolase</fullName>
    </submittedName>
</protein>
<dbReference type="PANTHER" id="PTHR43194:SF5">
    <property type="entry name" value="PIMELOYL-[ACYL-CARRIER PROTEIN] METHYL ESTER ESTERASE"/>
    <property type="match status" value="1"/>
</dbReference>
<accession>A0A368SYJ6</accession>
<dbReference type="PRINTS" id="PR00412">
    <property type="entry name" value="EPOXHYDRLASE"/>
</dbReference>
<dbReference type="OrthoDB" id="4481859at2"/>
<dbReference type="InterPro" id="IPR029058">
    <property type="entry name" value="AB_hydrolase_fold"/>
</dbReference>
<dbReference type="PANTHER" id="PTHR43194">
    <property type="entry name" value="HYDROLASE ALPHA/BETA FOLD FAMILY"/>
    <property type="match status" value="1"/>
</dbReference>
<evidence type="ECO:0000313" key="2">
    <source>
        <dbReference type="EMBL" id="RCV49284.1"/>
    </source>
</evidence>
<reference evidence="2 3" key="1">
    <citation type="submission" date="2018-04" db="EMBL/GenBank/DDBJ databases">
        <title>Novel actinobacteria from marine sediment.</title>
        <authorList>
            <person name="Ng Z.Y."/>
            <person name="Tan G.Y.A."/>
        </authorList>
    </citation>
    <scope>NUCLEOTIDE SEQUENCE [LARGE SCALE GENOMIC DNA]</scope>
    <source>
        <strain evidence="2 3">TPS81</strain>
    </source>
</reference>
<dbReference type="GO" id="GO:0016787">
    <property type="term" value="F:hydrolase activity"/>
    <property type="evidence" value="ECO:0007669"/>
    <property type="project" value="UniProtKB-KW"/>
</dbReference>
<keyword evidence="2" id="KW-0378">Hydrolase</keyword>
<dbReference type="Pfam" id="PF00561">
    <property type="entry name" value="Abhydrolase_1"/>
    <property type="match status" value="1"/>
</dbReference>
<dbReference type="PRINTS" id="PR00111">
    <property type="entry name" value="ABHYDROLASE"/>
</dbReference>
<dbReference type="EMBL" id="QEIN01000337">
    <property type="protein sequence ID" value="RCV49284.1"/>
    <property type="molecule type" value="Genomic_DNA"/>
</dbReference>
<feature type="domain" description="AB hydrolase-1" evidence="1">
    <location>
        <begin position="30"/>
        <end position="277"/>
    </location>
</feature>
<evidence type="ECO:0000313" key="3">
    <source>
        <dbReference type="Proteomes" id="UP000253318"/>
    </source>
</evidence>